<dbReference type="CDD" id="cd00593">
    <property type="entry name" value="RIBOc"/>
    <property type="match status" value="1"/>
</dbReference>
<dbReference type="Pfam" id="PF14622">
    <property type="entry name" value="Ribonucleas_3_3"/>
    <property type="match status" value="1"/>
</dbReference>
<dbReference type="GO" id="GO:0004525">
    <property type="term" value="F:ribonuclease III activity"/>
    <property type="evidence" value="ECO:0007669"/>
    <property type="project" value="InterPro"/>
</dbReference>
<organism evidence="4 6">
    <name type="scientific">Adineta steineri</name>
    <dbReference type="NCBI Taxonomy" id="433720"/>
    <lineage>
        <taxon>Eukaryota</taxon>
        <taxon>Metazoa</taxon>
        <taxon>Spiralia</taxon>
        <taxon>Gnathifera</taxon>
        <taxon>Rotifera</taxon>
        <taxon>Eurotatoria</taxon>
        <taxon>Bdelloidea</taxon>
        <taxon>Adinetida</taxon>
        <taxon>Adinetidae</taxon>
        <taxon>Adineta</taxon>
    </lineage>
</organism>
<dbReference type="PANTHER" id="PTHR14950">
    <property type="entry name" value="DICER-RELATED"/>
    <property type="match status" value="1"/>
</dbReference>
<proteinExistence type="predicted"/>
<keyword evidence="2" id="KW-1133">Transmembrane helix</keyword>
<name>A0A814M5Y3_9BILA</name>
<dbReference type="EMBL" id="CAJOAZ010005191">
    <property type="protein sequence ID" value="CAF4090976.1"/>
    <property type="molecule type" value="Genomic_DNA"/>
</dbReference>
<keyword evidence="1" id="KW-0378">Hydrolase</keyword>
<protein>
    <recommendedName>
        <fullName evidence="3">RNase III domain-containing protein</fullName>
    </recommendedName>
</protein>
<feature type="domain" description="RNase III" evidence="3">
    <location>
        <begin position="11"/>
        <end position="141"/>
    </location>
</feature>
<dbReference type="InterPro" id="IPR036389">
    <property type="entry name" value="RNase_III_sf"/>
</dbReference>
<dbReference type="GO" id="GO:0006396">
    <property type="term" value="P:RNA processing"/>
    <property type="evidence" value="ECO:0007669"/>
    <property type="project" value="InterPro"/>
</dbReference>
<evidence type="ECO:0000256" key="2">
    <source>
        <dbReference type="SAM" id="Phobius"/>
    </source>
</evidence>
<evidence type="ECO:0000313" key="4">
    <source>
        <dbReference type="EMBL" id="CAF1074993.1"/>
    </source>
</evidence>
<dbReference type="Proteomes" id="UP000663844">
    <property type="component" value="Unassembled WGS sequence"/>
</dbReference>
<gene>
    <name evidence="4" type="ORF">JYZ213_LOCUS19973</name>
    <name evidence="5" type="ORF">OXD698_LOCUS34885</name>
</gene>
<keyword evidence="2" id="KW-0812">Transmembrane</keyword>
<dbReference type="SUPFAM" id="SSF69065">
    <property type="entry name" value="RNase III domain-like"/>
    <property type="match status" value="1"/>
</dbReference>
<dbReference type="Proteomes" id="UP000663845">
    <property type="component" value="Unassembled WGS sequence"/>
</dbReference>
<evidence type="ECO:0000313" key="6">
    <source>
        <dbReference type="Proteomes" id="UP000663845"/>
    </source>
</evidence>
<dbReference type="Gene3D" id="1.10.1520.10">
    <property type="entry name" value="Ribonuclease III domain"/>
    <property type="match status" value="1"/>
</dbReference>
<dbReference type="PROSITE" id="PS50142">
    <property type="entry name" value="RNASE_3_2"/>
    <property type="match status" value="1"/>
</dbReference>
<comment type="caution">
    <text evidence="4">The sequence shown here is derived from an EMBL/GenBank/DDBJ whole genome shotgun (WGS) entry which is preliminary data.</text>
</comment>
<sequence length="255" mass="29148">MPKPWIDIKSRSILEDALGYKFTNPDLLWQAVTHSSAISENHPKAFTRDLLPLAFVGDSALKYAIARYLFLNGSDDVVTSRSKLHDGAQTAIKNRDLAKMAREKLHLEEYLIRGNGHPDDNETLYADCLEAIFGAIALDCGSNQQEIFFHIIEKICSDRYEHYVNKRLVNTNRALSSRGEDDESDTEYTIDWPRAELTAALRNRNSIQSTHYISCWRTLFRSCLWIFAAFGFCMFLFVCVLSFSQTGIKRFGDDL</sequence>
<reference evidence="4" key="1">
    <citation type="submission" date="2021-02" db="EMBL/GenBank/DDBJ databases">
        <authorList>
            <person name="Nowell W R."/>
        </authorList>
    </citation>
    <scope>NUCLEOTIDE SEQUENCE</scope>
</reference>
<dbReference type="EMBL" id="CAJNOG010000206">
    <property type="protein sequence ID" value="CAF1074993.1"/>
    <property type="molecule type" value="Genomic_DNA"/>
</dbReference>
<dbReference type="InterPro" id="IPR000999">
    <property type="entry name" value="RNase_III_dom"/>
</dbReference>
<keyword evidence="2" id="KW-0472">Membrane</keyword>
<dbReference type="SMART" id="SM00535">
    <property type="entry name" value="RIBOc"/>
    <property type="match status" value="1"/>
</dbReference>
<feature type="transmembrane region" description="Helical" evidence="2">
    <location>
        <begin position="224"/>
        <end position="243"/>
    </location>
</feature>
<accession>A0A814M5Y3</accession>
<evidence type="ECO:0000259" key="3">
    <source>
        <dbReference type="PROSITE" id="PS50142"/>
    </source>
</evidence>
<evidence type="ECO:0000256" key="1">
    <source>
        <dbReference type="ARBA" id="ARBA00022801"/>
    </source>
</evidence>
<dbReference type="PANTHER" id="PTHR14950:SF37">
    <property type="entry name" value="ENDORIBONUCLEASE DICER"/>
    <property type="match status" value="1"/>
</dbReference>
<evidence type="ECO:0000313" key="5">
    <source>
        <dbReference type="EMBL" id="CAF4090976.1"/>
    </source>
</evidence>
<dbReference type="AlphaFoldDB" id="A0A814M5Y3"/>